<sequence length="925" mass="105321">MLENSELRTQVEELKNELKHVNIEKSDAEEHYDALRDKYKSVCNELLEAKATIAANNNKSDDKVKDLHSDEYFDKYMELTDAYNVLKDHATKLRSKLIDKIAELKDLQTQFDQISDEKRTEVKVTTSSNDDSLRNHLQADNEQLQLKLDGALQDVEELKFKLSNSVNDLERKTKLLDDAEEKLVEKSKLLGNAFKTDSNKDKLLDDFKLIIEELKSQLNDAKKTSLVDSNDTFTHSTTNTVDDTILNQESTTTSKKSKKEKSKSRDKPKDKKNIKKSIGHRHSHSHSKHLAEVESVEDSDDDYDSSSNELATVSDSHHRSHSSPSLRSRSRSHSRSRSSVSLTPDVSSTSMSSPSSLNIRVEEDDQLDEIDLKTQEMEKEIELLNQQRNKIDQARKLKLSKLTEFALKQIQEKSKNNRHYHQTGGGVENQFAGDVAALGGSRTTINNFLVSNEALQDVVNGVIANGRATVTTSLNAKDDNESQTQNQARVQDQAQAQTQGLGHVYVQPPIQETQSQPQVFVEQQQQQQQQPQSSQSLSQSEYQFQPQSQQHFGGTVQLKPQTIYVEQPIQPQQQSQHISAQMTNGYQPVYVPQQQQQQPVQVQPQPQQQYKQQPVPAQTQTQPQQSYQQQPVQMQQQPVQVQPQQEYQQDGPPQSSQPQQTQQQELQQPPTFQPEPQHHRQQSRVRFSYPLQQPSPVTLQRPPERNSFQFPVNKQPPSAMSSQSYEPKPPPQQQQQQQPPRSQFPVDSTGVGTGVPAYQYSSVNVIPATPMQPSQPQQQQQQQQQRPQFNDSLLSDNIRDFDYNSKIPVMISTPKVQNQFLPTAQSTPQTTPEQPEPQQQHRHHTFPSLETLRKRSSHLRQQHQTARELMKERVEQPPHKHCALTCSCGGEYKHGVCQVCNRMLSTRMRSSSSARARRGNADANV</sequence>
<feature type="compositionally biased region" description="Polar residues" evidence="2">
    <location>
        <begin position="706"/>
        <end position="720"/>
    </location>
</feature>
<feature type="coiled-coil region" evidence="1">
    <location>
        <begin position="134"/>
        <end position="224"/>
    </location>
</feature>
<evidence type="ECO:0000256" key="2">
    <source>
        <dbReference type="SAM" id="MobiDB-lite"/>
    </source>
</evidence>
<dbReference type="AlphaFoldDB" id="A0A9W6Z1S8"/>
<feature type="compositionally biased region" description="Low complexity" evidence="2">
    <location>
        <begin position="337"/>
        <end position="357"/>
    </location>
</feature>
<feature type="compositionally biased region" description="Low complexity" evidence="2">
    <location>
        <begin position="733"/>
        <end position="745"/>
    </location>
</feature>
<comment type="caution">
    <text evidence="3">The sequence shown here is derived from an EMBL/GenBank/DDBJ whole genome shotgun (WGS) entry which is preliminary data.</text>
</comment>
<organism evidence="3 4">
    <name type="scientific">Ambrosiozyma monospora</name>
    <name type="common">Yeast</name>
    <name type="synonym">Endomycopsis monosporus</name>
    <dbReference type="NCBI Taxonomy" id="43982"/>
    <lineage>
        <taxon>Eukaryota</taxon>
        <taxon>Fungi</taxon>
        <taxon>Dikarya</taxon>
        <taxon>Ascomycota</taxon>
        <taxon>Saccharomycotina</taxon>
        <taxon>Pichiomycetes</taxon>
        <taxon>Pichiales</taxon>
        <taxon>Pichiaceae</taxon>
        <taxon>Ambrosiozyma</taxon>
    </lineage>
</organism>
<feature type="compositionally biased region" description="Low complexity" evidence="2">
    <location>
        <begin position="772"/>
        <end position="788"/>
    </location>
</feature>
<name>A0A9W6Z1S8_AMBMO</name>
<evidence type="ECO:0000313" key="4">
    <source>
        <dbReference type="Proteomes" id="UP001165063"/>
    </source>
</evidence>
<evidence type="ECO:0000256" key="1">
    <source>
        <dbReference type="SAM" id="Coils"/>
    </source>
</evidence>
<protein>
    <submittedName>
        <fullName evidence="3">Unnamed protein product</fullName>
    </submittedName>
</protein>
<reference evidence="3" key="1">
    <citation type="submission" date="2023-04" db="EMBL/GenBank/DDBJ databases">
        <title>Ambrosiozyma monospora NBRC 1965.</title>
        <authorList>
            <person name="Ichikawa N."/>
            <person name="Sato H."/>
            <person name="Tonouchi N."/>
        </authorList>
    </citation>
    <scope>NUCLEOTIDE SEQUENCE</scope>
    <source>
        <strain evidence="3">NBRC 1965</strain>
    </source>
</reference>
<feature type="compositionally biased region" description="Polar residues" evidence="2">
    <location>
        <begin position="482"/>
        <end position="496"/>
    </location>
</feature>
<proteinExistence type="predicted"/>
<feature type="region of interest" description="Disordered" evidence="2">
    <location>
        <begin position="515"/>
        <end position="552"/>
    </location>
</feature>
<keyword evidence="4" id="KW-1185">Reference proteome</keyword>
<feature type="region of interest" description="Disordered" evidence="2">
    <location>
        <begin position="244"/>
        <end position="364"/>
    </location>
</feature>
<feature type="compositionally biased region" description="Low complexity" evidence="2">
    <location>
        <begin position="824"/>
        <end position="838"/>
    </location>
</feature>
<gene>
    <name evidence="3" type="ORF">Amon01_000623700</name>
</gene>
<feature type="coiled-coil region" evidence="1">
    <location>
        <begin position="367"/>
        <end position="397"/>
    </location>
</feature>
<feature type="region of interest" description="Disordered" evidence="2">
    <location>
        <begin position="824"/>
        <end position="844"/>
    </location>
</feature>
<dbReference type="EMBL" id="BSXU01003860">
    <property type="protein sequence ID" value="GMG40495.1"/>
    <property type="molecule type" value="Genomic_DNA"/>
</dbReference>
<keyword evidence="1" id="KW-0175">Coiled coil</keyword>
<feature type="coiled-coil region" evidence="1">
    <location>
        <begin position="4"/>
        <end position="45"/>
    </location>
</feature>
<feature type="region of interest" description="Disordered" evidence="2">
    <location>
        <begin position="473"/>
        <end position="496"/>
    </location>
</feature>
<feature type="compositionally biased region" description="Basic residues" evidence="2">
    <location>
        <begin position="272"/>
        <end position="288"/>
    </location>
</feature>
<feature type="compositionally biased region" description="Low complexity" evidence="2">
    <location>
        <begin position="593"/>
        <end position="670"/>
    </location>
</feature>
<feature type="compositionally biased region" description="Acidic residues" evidence="2">
    <location>
        <begin position="294"/>
        <end position="304"/>
    </location>
</feature>
<feature type="region of interest" description="Disordered" evidence="2">
    <location>
        <begin position="767"/>
        <end position="789"/>
    </location>
</feature>
<feature type="compositionally biased region" description="Low complexity" evidence="2">
    <location>
        <begin position="515"/>
        <end position="550"/>
    </location>
</feature>
<dbReference type="Proteomes" id="UP001165063">
    <property type="component" value="Unassembled WGS sequence"/>
</dbReference>
<feature type="compositionally biased region" description="Polar residues" evidence="2">
    <location>
        <begin position="244"/>
        <end position="253"/>
    </location>
</feature>
<accession>A0A9W6Z1S8</accession>
<evidence type="ECO:0000313" key="3">
    <source>
        <dbReference type="EMBL" id="GMG40495.1"/>
    </source>
</evidence>
<feature type="region of interest" description="Disordered" evidence="2">
    <location>
        <begin position="593"/>
        <end position="755"/>
    </location>
</feature>